<keyword evidence="14" id="KW-1185">Reference proteome</keyword>
<comment type="pathway">
    <text evidence="2">Amino-acid biosynthesis; L-cysteine biosynthesis; L-cysteine from L-serine: step 2/2.</text>
</comment>
<protein>
    <recommendedName>
        <fullName evidence="5">Cysteine synthase</fullName>
        <ecNumber evidence="4">2.5.1.47</ecNumber>
    </recommendedName>
    <alternativeName>
        <fullName evidence="7">O-acetylserine (thiol)-lyase</fullName>
    </alternativeName>
    <alternativeName>
        <fullName evidence="8">O-acetylserine sulfhydrylase</fullName>
    </alternativeName>
</protein>
<evidence type="ECO:0000313" key="13">
    <source>
        <dbReference type="EMBL" id="RDY22792.1"/>
    </source>
</evidence>
<evidence type="ECO:0000259" key="12">
    <source>
        <dbReference type="Pfam" id="PF00291"/>
    </source>
</evidence>
<name>A0A371IQN8_9FIRM</name>
<dbReference type="GO" id="GO:0004124">
    <property type="term" value="F:cysteine synthase activity"/>
    <property type="evidence" value="ECO:0007669"/>
    <property type="project" value="UniProtKB-EC"/>
</dbReference>
<dbReference type="PANTHER" id="PTHR10314">
    <property type="entry name" value="CYSTATHIONINE BETA-SYNTHASE"/>
    <property type="match status" value="1"/>
</dbReference>
<comment type="caution">
    <text evidence="13">The sequence shown here is derived from an EMBL/GenBank/DDBJ whole genome shotgun (WGS) entry which is preliminary data.</text>
</comment>
<dbReference type="InterPro" id="IPR000634">
    <property type="entry name" value="Ser/Thr_deHydtase_PyrdxlP-BS"/>
</dbReference>
<organism evidence="13 14">
    <name type="scientific">Romboutsia maritimum</name>
    <dbReference type="NCBI Taxonomy" id="2020948"/>
    <lineage>
        <taxon>Bacteria</taxon>
        <taxon>Bacillati</taxon>
        <taxon>Bacillota</taxon>
        <taxon>Clostridia</taxon>
        <taxon>Peptostreptococcales</taxon>
        <taxon>Peptostreptococcaceae</taxon>
        <taxon>Romboutsia</taxon>
    </lineage>
</organism>
<feature type="binding site" evidence="10">
    <location>
        <begin position="173"/>
        <end position="177"/>
    </location>
    <ligand>
        <name>pyridoxal 5'-phosphate</name>
        <dbReference type="ChEBI" id="CHEBI:597326"/>
    </ligand>
</feature>
<evidence type="ECO:0000256" key="4">
    <source>
        <dbReference type="ARBA" id="ARBA00012681"/>
    </source>
</evidence>
<dbReference type="CDD" id="cd01561">
    <property type="entry name" value="CBS_like"/>
    <property type="match status" value="1"/>
</dbReference>
<evidence type="ECO:0000256" key="3">
    <source>
        <dbReference type="ARBA" id="ARBA00007103"/>
    </source>
</evidence>
<evidence type="ECO:0000256" key="10">
    <source>
        <dbReference type="PIRSR" id="PIRSR605856-50"/>
    </source>
</evidence>
<dbReference type="Proteomes" id="UP000243494">
    <property type="component" value="Unassembled WGS sequence"/>
</dbReference>
<dbReference type="InterPro" id="IPR005859">
    <property type="entry name" value="CysK"/>
</dbReference>
<reference evidence="13 14" key="1">
    <citation type="journal article" date="2017" name="Genome Announc.">
        <title>Draft Genome Sequence of Romboutsia maritimum sp. nov. Strain CCRI-22766(T), Isolated from Coastal Estuarine Mud.</title>
        <authorList>
            <person name="Maheux A.F."/>
            <person name="Boudreau D.K."/>
            <person name="Berube E."/>
            <person name="Boissinot M."/>
            <person name="Raymond F."/>
            <person name="Brodeur S."/>
            <person name="Corbeil J."/>
            <person name="Brightwell G."/>
            <person name="Broda D."/>
            <person name="Omar R.F."/>
            <person name="Bergeron M.G."/>
        </authorList>
    </citation>
    <scope>NUCLEOTIDE SEQUENCE [LARGE SCALE GENOMIC DNA]</scope>
    <source>
        <strain evidence="13 14">CCRI-22766</strain>
    </source>
</reference>
<dbReference type="PROSITE" id="PS00165">
    <property type="entry name" value="DEHYDRATASE_SER_THR"/>
    <property type="match status" value="1"/>
</dbReference>
<gene>
    <name evidence="13" type="primary">cysK</name>
    <name evidence="13" type="ORF">CHF27_011480</name>
</gene>
<evidence type="ECO:0000256" key="8">
    <source>
        <dbReference type="ARBA" id="ARBA00033075"/>
    </source>
</evidence>
<comment type="similarity">
    <text evidence="3">Belongs to the cysteine synthase/cystathionine beta-synthase family.</text>
</comment>
<dbReference type="GO" id="GO:0030170">
    <property type="term" value="F:pyridoxal phosphate binding"/>
    <property type="evidence" value="ECO:0007669"/>
    <property type="project" value="InterPro"/>
</dbReference>
<evidence type="ECO:0000256" key="5">
    <source>
        <dbReference type="ARBA" id="ARBA00019371"/>
    </source>
</evidence>
<evidence type="ECO:0000256" key="11">
    <source>
        <dbReference type="PIRSR" id="PIRSR605856-51"/>
    </source>
</evidence>
<dbReference type="InterPro" id="IPR001926">
    <property type="entry name" value="TrpB-like_PALP"/>
</dbReference>
<dbReference type="OrthoDB" id="9808024at2"/>
<feature type="modified residue" description="N6-(pyridoxal phosphate)lysine" evidence="11">
    <location>
        <position position="40"/>
    </location>
</feature>
<dbReference type="UniPathway" id="UPA00136">
    <property type="reaction ID" value="UER00200"/>
</dbReference>
<evidence type="ECO:0000256" key="1">
    <source>
        <dbReference type="ARBA" id="ARBA00001933"/>
    </source>
</evidence>
<accession>A0A371IQN8</accession>
<evidence type="ECO:0000256" key="7">
    <source>
        <dbReference type="ARBA" id="ARBA00030296"/>
    </source>
</evidence>
<comment type="cofactor">
    <cofactor evidence="1 10">
        <name>pyridoxal 5'-phosphate</name>
        <dbReference type="ChEBI" id="CHEBI:597326"/>
    </cofactor>
</comment>
<comment type="catalytic activity">
    <reaction evidence="9">
        <text>O-acetyl-L-serine + hydrogen sulfide = L-cysteine + acetate</text>
        <dbReference type="Rhea" id="RHEA:14829"/>
        <dbReference type="ChEBI" id="CHEBI:29919"/>
        <dbReference type="ChEBI" id="CHEBI:30089"/>
        <dbReference type="ChEBI" id="CHEBI:35235"/>
        <dbReference type="ChEBI" id="CHEBI:58340"/>
        <dbReference type="EC" id="2.5.1.47"/>
    </reaction>
</comment>
<evidence type="ECO:0000256" key="2">
    <source>
        <dbReference type="ARBA" id="ARBA00004962"/>
    </source>
</evidence>
<dbReference type="InterPro" id="IPR050214">
    <property type="entry name" value="Cys_Synth/Cystath_Beta-Synth"/>
</dbReference>
<dbReference type="EC" id="2.5.1.47" evidence="4"/>
<dbReference type="RefSeq" id="WP_095405536.1">
    <property type="nucleotide sequence ID" value="NZ_NOJZ02000026.1"/>
</dbReference>
<evidence type="ECO:0000313" key="14">
    <source>
        <dbReference type="Proteomes" id="UP000243494"/>
    </source>
</evidence>
<dbReference type="Gene3D" id="3.40.50.1100">
    <property type="match status" value="2"/>
</dbReference>
<dbReference type="AlphaFoldDB" id="A0A371IQN8"/>
<feature type="binding site" evidence="10">
    <location>
        <position position="70"/>
    </location>
    <ligand>
        <name>pyridoxal 5'-phosphate</name>
        <dbReference type="ChEBI" id="CHEBI:597326"/>
    </ligand>
</feature>
<dbReference type="FunFam" id="3.40.50.1100:FF:000003">
    <property type="entry name" value="Cystathionine beta-synthase"/>
    <property type="match status" value="1"/>
</dbReference>
<dbReference type="NCBIfam" id="TIGR01136">
    <property type="entry name" value="cysKM"/>
    <property type="match status" value="1"/>
</dbReference>
<dbReference type="SUPFAM" id="SSF53686">
    <property type="entry name" value="Tryptophan synthase beta subunit-like PLP-dependent enzymes"/>
    <property type="match status" value="1"/>
</dbReference>
<feature type="domain" description="Tryptophan synthase beta chain-like PALP" evidence="12">
    <location>
        <begin position="8"/>
        <end position="287"/>
    </location>
</feature>
<proteinExistence type="inferred from homology"/>
<dbReference type="NCBIfam" id="TIGR01139">
    <property type="entry name" value="cysK"/>
    <property type="match status" value="1"/>
</dbReference>
<dbReference type="Pfam" id="PF00291">
    <property type="entry name" value="PALP"/>
    <property type="match status" value="1"/>
</dbReference>
<sequence>MIYENALELIGNTPILKLNKLGFSNVYVKLEKTNPGGSIKDRAVYEMIEGLEKKGELNKKDVLVEATSGNTGIALSMVGKLKGYKIIIVMPETMSVERRMLMKAYGAELILTDGKEGMSGAIKKANELLEQNKNYKSLMQFENEDNPNGHYKTTGPEIYKDINDIDIFVCGVGTGGTLTGVARYLKEKNPNIKIVALEPTSSPAISQAKSGTHKIQGIGAGFIPKNYDEKLVDDVITVDDEDAFDTVRLLANTEGILVGISSGANVFGAIELSKKYPGKKIVTVAPDGIDKYMSMNIIK</sequence>
<keyword evidence="13" id="KW-0808">Transferase</keyword>
<evidence type="ECO:0000256" key="6">
    <source>
        <dbReference type="ARBA" id="ARBA00022898"/>
    </source>
</evidence>
<dbReference type="EMBL" id="NOJZ02000026">
    <property type="protein sequence ID" value="RDY22792.1"/>
    <property type="molecule type" value="Genomic_DNA"/>
</dbReference>
<dbReference type="InterPro" id="IPR005856">
    <property type="entry name" value="Cys_synth"/>
</dbReference>
<dbReference type="GO" id="GO:0006535">
    <property type="term" value="P:cysteine biosynthetic process from serine"/>
    <property type="evidence" value="ECO:0007669"/>
    <property type="project" value="InterPro"/>
</dbReference>
<dbReference type="FunFam" id="3.40.50.1100:FF:000118">
    <property type="entry name" value="Related to CYS4-cystathionine beta-synthase"/>
    <property type="match status" value="1"/>
</dbReference>
<feature type="binding site" evidence="10">
    <location>
        <position position="261"/>
    </location>
    <ligand>
        <name>pyridoxal 5'-phosphate</name>
        <dbReference type="ChEBI" id="CHEBI:597326"/>
    </ligand>
</feature>
<keyword evidence="6 10" id="KW-0663">Pyridoxal phosphate</keyword>
<dbReference type="InterPro" id="IPR036052">
    <property type="entry name" value="TrpB-like_PALP_sf"/>
</dbReference>
<evidence type="ECO:0000256" key="9">
    <source>
        <dbReference type="ARBA" id="ARBA00047931"/>
    </source>
</evidence>